<reference evidence="2 3" key="1">
    <citation type="submission" date="2020-09" db="EMBL/GenBank/DDBJ databases">
        <title>Echinicola sp. CAU 1574 isolated from sand of Sido Beach.</title>
        <authorList>
            <person name="Kim W."/>
        </authorList>
    </citation>
    <scope>NUCLEOTIDE SEQUENCE [LARGE SCALE GENOMIC DNA]</scope>
    <source>
        <strain evidence="2 3">CAU 1574</strain>
    </source>
</reference>
<keyword evidence="1" id="KW-0812">Transmembrane</keyword>
<protein>
    <submittedName>
        <fullName evidence="2">MerC domain-containing protein</fullName>
    </submittedName>
</protein>
<dbReference type="Pfam" id="PF03203">
    <property type="entry name" value="MerC"/>
    <property type="match status" value="1"/>
</dbReference>
<evidence type="ECO:0000256" key="1">
    <source>
        <dbReference type="SAM" id="Phobius"/>
    </source>
</evidence>
<feature type="transmembrane region" description="Helical" evidence="1">
    <location>
        <begin position="12"/>
        <end position="38"/>
    </location>
</feature>
<gene>
    <name evidence="2" type="ORF">IFO69_05745</name>
</gene>
<dbReference type="EMBL" id="JACYTQ010000002">
    <property type="protein sequence ID" value="MBD8488242.1"/>
    <property type="molecule type" value="Genomic_DNA"/>
</dbReference>
<feature type="transmembrane region" description="Helical" evidence="1">
    <location>
        <begin position="50"/>
        <end position="69"/>
    </location>
</feature>
<keyword evidence="1" id="KW-0472">Membrane</keyword>
<proteinExistence type="predicted"/>
<evidence type="ECO:0000313" key="3">
    <source>
        <dbReference type="Proteomes" id="UP000647133"/>
    </source>
</evidence>
<dbReference type="Proteomes" id="UP000647133">
    <property type="component" value="Unassembled WGS sequence"/>
</dbReference>
<keyword evidence="1" id="KW-1133">Transmembrane helix</keyword>
<dbReference type="InterPro" id="IPR004891">
    <property type="entry name" value="Mercury-R_MerC"/>
</dbReference>
<evidence type="ECO:0000313" key="2">
    <source>
        <dbReference type="EMBL" id="MBD8488242.1"/>
    </source>
</evidence>
<keyword evidence="3" id="KW-1185">Reference proteome</keyword>
<organism evidence="2 3">
    <name type="scientific">Echinicola arenosa</name>
    <dbReference type="NCBI Taxonomy" id="2774144"/>
    <lineage>
        <taxon>Bacteria</taxon>
        <taxon>Pseudomonadati</taxon>
        <taxon>Bacteroidota</taxon>
        <taxon>Cytophagia</taxon>
        <taxon>Cytophagales</taxon>
        <taxon>Cyclobacteriaceae</taxon>
        <taxon>Echinicola</taxon>
    </lineage>
</organism>
<accession>A0ABR9AHK5</accession>
<sequence>MKNSFVGIHLDFIGFSASVACAIHCVALPFLISVLPFIGLGFLMNHWIEYSVILLSFFLAVFALSHGFWNHHRNSLAIGHCGIRNHLGWTNLWPWCRRASHFSYWSASFDRQKQTCTIHRTFHYSIWSFGSEPRPLY</sequence>
<comment type="caution">
    <text evidence="2">The sequence shown here is derived from an EMBL/GenBank/DDBJ whole genome shotgun (WGS) entry which is preliminary data.</text>
</comment>
<name>A0ABR9AHK5_9BACT</name>